<name>W1J9Q3_9GAMM</name>
<dbReference type="EMBL" id="CBXE010000451">
    <property type="protein sequence ID" value="CDL86753.1"/>
    <property type="molecule type" value="Genomic_DNA"/>
</dbReference>
<accession>W1J9Q3</accession>
<evidence type="ECO:0000313" key="1">
    <source>
        <dbReference type="EMBL" id="CDL86753.1"/>
    </source>
</evidence>
<organism evidence="1 2">
    <name type="scientific">Xenorhabdus cabanillasii JM26</name>
    <dbReference type="NCBI Taxonomy" id="1427517"/>
    <lineage>
        <taxon>Bacteria</taxon>
        <taxon>Pseudomonadati</taxon>
        <taxon>Pseudomonadota</taxon>
        <taxon>Gammaproteobacteria</taxon>
        <taxon>Enterobacterales</taxon>
        <taxon>Morganellaceae</taxon>
        <taxon>Xenorhabdus</taxon>
    </lineage>
</organism>
<sequence>MIEGIAKLKEKLNPESMQVVFKDQGFADCIVKTNAIQILKQYGINDVKSI</sequence>
<proteinExistence type="predicted"/>
<evidence type="ECO:0000313" key="2">
    <source>
        <dbReference type="Proteomes" id="UP000019197"/>
    </source>
</evidence>
<dbReference type="Proteomes" id="UP000019197">
    <property type="component" value="Unassembled WGS sequence"/>
</dbReference>
<protein>
    <submittedName>
        <fullName evidence="1">Uncharacterized protein</fullName>
    </submittedName>
</protein>
<reference evidence="1 2" key="1">
    <citation type="submission" date="2013-11" db="EMBL/GenBank/DDBJ databases">
        <title>Draft genome sequence and annotation of the entomopathogenic bacterium, Xenorhabdus cabanillasi strain JM26.</title>
        <authorList>
            <person name="Gualtieri M."/>
            <person name="Ogier J.C."/>
            <person name="Pages S."/>
            <person name="Givaudan A."/>
            <person name="Gaudriault S."/>
        </authorList>
    </citation>
    <scope>NUCLEOTIDE SEQUENCE [LARGE SCALE GENOMIC DNA]</scope>
    <source>
        <strain evidence="1 2">JM26</strain>
    </source>
</reference>
<gene>
    <name evidence="1" type="ORF">XCR1_580001</name>
</gene>
<dbReference type="AlphaFoldDB" id="W1J9Q3"/>
<comment type="caution">
    <text evidence="1">The sequence shown here is derived from an EMBL/GenBank/DDBJ whole genome shotgun (WGS) entry which is preliminary data.</text>
</comment>